<dbReference type="SUPFAM" id="SSF69593">
    <property type="entry name" value="Glycerol-3-phosphate (1)-acyltransferase"/>
    <property type="match status" value="1"/>
</dbReference>
<dbReference type="CDD" id="cd07989">
    <property type="entry name" value="LPLAT_AGPAT-like"/>
    <property type="match status" value="1"/>
</dbReference>
<evidence type="ECO:0000259" key="3">
    <source>
        <dbReference type="SMART" id="SM00563"/>
    </source>
</evidence>
<feature type="domain" description="Phospholipid/glycerol acyltransferase" evidence="3">
    <location>
        <begin position="40"/>
        <end position="159"/>
    </location>
</feature>
<accession>A0A4R1C0Z7</accession>
<dbReference type="EMBL" id="SJZJ01000016">
    <property type="protein sequence ID" value="TCJ23707.1"/>
    <property type="molecule type" value="Genomic_DNA"/>
</dbReference>
<gene>
    <name evidence="4" type="ORF">EPD65_10585</name>
</gene>
<dbReference type="PANTHER" id="PTHR10434:SF11">
    <property type="entry name" value="1-ACYL-SN-GLYCEROL-3-PHOSPHATE ACYLTRANSFERASE"/>
    <property type="match status" value="1"/>
</dbReference>
<dbReference type="SMART" id="SM00563">
    <property type="entry name" value="PlsC"/>
    <property type="match status" value="1"/>
</dbReference>
<dbReference type="InterPro" id="IPR002123">
    <property type="entry name" value="Plipid/glycerol_acylTrfase"/>
</dbReference>
<evidence type="ECO:0000256" key="1">
    <source>
        <dbReference type="ARBA" id="ARBA00022679"/>
    </source>
</evidence>
<evidence type="ECO:0000313" key="4">
    <source>
        <dbReference type="EMBL" id="TCJ23707.1"/>
    </source>
</evidence>
<dbReference type="GO" id="GO:0003841">
    <property type="term" value="F:1-acylglycerol-3-phosphate O-acyltransferase activity"/>
    <property type="evidence" value="ECO:0007669"/>
    <property type="project" value="TreeGrafter"/>
</dbReference>
<dbReference type="Pfam" id="PF01553">
    <property type="entry name" value="Acyltransferase"/>
    <property type="match status" value="1"/>
</dbReference>
<keyword evidence="5" id="KW-1185">Reference proteome</keyword>
<dbReference type="OrthoDB" id="9808424at2"/>
<protein>
    <submittedName>
        <fullName evidence="4">1-acyl-sn-glycerol-3-phosphate acyltransferase</fullName>
    </submittedName>
</protein>
<proteinExistence type="predicted"/>
<evidence type="ECO:0000313" key="5">
    <source>
        <dbReference type="Proteomes" id="UP000295453"/>
    </source>
</evidence>
<keyword evidence="2 4" id="KW-0012">Acyltransferase</keyword>
<comment type="caution">
    <text evidence="4">The sequence shown here is derived from an EMBL/GenBank/DDBJ whole genome shotgun (WGS) entry which is preliminary data.</text>
</comment>
<keyword evidence="1 4" id="KW-0808">Transferase</keyword>
<evidence type="ECO:0000256" key="2">
    <source>
        <dbReference type="ARBA" id="ARBA00023315"/>
    </source>
</evidence>
<dbReference type="GO" id="GO:0006654">
    <property type="term" value="P:phosphatidic acid biosynthetic process"/>
    <property type="evidence" value="ECO:0007669"/>
    <property type="project" value="TreeGrafter"/>
</dbReference>
<dbReference type="GO" id="GO:0005886">
    <property type="term" value="C:plasma membrane"/>
    <property type="evidence" value="ECO:0007669"/>
    <property type="project" value="TreeGrafter"/>
</dbReference>
<dbReference type="RefSeq" id="WP_131583914.1">
    <property type="nucleotide sequence ID" value="NZ_SJZJ01000016.1"/>
</dbReference>
<dbReference type="Proteomes" id="UP000295453">
    <property type="component" value="Unassembled WGS sequence"/>
</dbReference>
<dbReference type="PANTHER" id="PTHR10434">
    <property type="entry name" value="1-ACYL-SN-GLYCEROL-3-PHOSPHATE ACYLTRANSFERASE"/>
    <property type="match status" value="1"/>
</dbReference>
<dbReference type="AlphaFoldDB" id="A0A4R1C0Z7"/>
<sequence>MRDSLPFYSFLKYVAVGPWLKLFFLPKVSGQHNVPREGGVLLAGNHLSYFDWLFVPNSLPRMVRFVAKAEYFEGVGIRGKLKKFFFTNTGNVPIDRSGASAAEGALITAKRILNEGHIFGIYPEGTRSHDGRLYKGKVGVAVIAIETGVPVVPVAVKGTDKLAPQGKKFGRWTRPVIVFGEPLDFSQYAGQQGDREVLRKVTDEIMDRIQELSGQVYVKDTYAADDKAAQKAARAAAREAGETDGGSAA</sequence>
<organism evidence="4 5">
    <name type="scientific">Nocardioides jejuensis</name>
    <dbReference type="NCBI Taxonomy" id="2502782"/>
    <lineage>
        <taxon>Bacteria</taxon>
        <taxon>Bacillati</taxon>
        <taxon>Actinomycetota</taxon>
        <taxon>Actinomycetes</taxon>
        <taxon>Propionibacteriales</taxon>
        <taxon>Nocardioidaceae</taxon>
        <taxon>Nocardioides</taxon>
    </lineage>
</organism>
<reference evidence="4 5" key="1">
    <citation type="submission" date="2019-03" db="EMBL/GenBank/DDBJ databases">
        <authorList>
            <person name="Kim M.K.M."/>
        </authorList>
    </citation>
    <scope>NUCLEOTIDE SEQUENCE [LARGE SCALE GENOMIC DNA]</scope>
    <source>
        <strain evidence="4 5">18JY15-6</strain>
    </source>
</reference>
<name>A0A4R1C0Z7_9ACTN</name>